<reference evidence="1" key="1">
    <citation type="journal article" date="2016" name="Nat. Genet.">
        <title>A high-quality carrot genome assembly provides new insights into carotenoid accumulation and asterid genome evolution.</title>
        <authorList>
            <person name="Iorizzo M."/>
            <person name="Ellison S."/>
            <person name="Senalik D."/>
            <person name="Zeng P."/>
            <person name="Satapoomin P."/>
            <person name="Huang J."/>
            <person name="Bowman M."/>
            <person name="Iovene M."/>
            <person name="Sanseverino W."/>
            <person name="Cavagnaro P."/>
            <person name="Yildiz M."/>
            <person name="Macko-Podgorni A."/>
            <person name="Moranska E."/>
            <person name="Grzebelus E."/>
            <person name="Grzebelus D."/>
            <person name="Ashrafi H."/>
            <person name="Zheng Z."/>
            <person name="Cheng S."/>
            <person name="Spooner D."/>
            <person name="Van Deynze A."/>
            <person name="Simon P."/>
        </authorList>
    </citation>
    <scope>NUCLEOTIDE SEQUENCE</scope>
    <source>
        <tissue evidence="1">Leaf</tissue>
    </source>
</reference>
<proteinExistence type="predicted"/>
<dbReference type="Proteomes" id="UP000077755">
    <property type="component" value="Chromosome 2"/>
</dbReference>
<dbReference type="AlphaFoldDB" id="A0AAF1ANG0"/>
<dbReference type="EMBL" id="CP093344">
    <property type="protein sequence ID" value="WOG89624.1"/>
    <property type="molecule type" value="Genomic_DNA"/>
</dbReference>
<accession>A0AAF1ANG0</accession>
<keyword evidence="2" id="KW-1185">Reference proteome</keyword>
<name>A0AAF1ANG0_DAUCS</name>
<sequence>MVERSLSMREVRGSIPRISISFFYYYFLQRTYKSYPLFFKELLPHFLKTFPI</sequence>
<reference evidence="1" key="2">
    <citation type="submission" date="2022-03" db="EMBL/GenBank/DDBJ databases">
        <title>Draft title - Genomic analysis of global carrot germplasm unveils the trajectory of domestication and the origin of high carotenoid orange carrot.</title>
        <authorList>
            <person name="Iorizzo M."/>
            <person name="Ellison S."/>
            <person name="Senalik D."/>
            <person name="Macko-Podgorni A."/>
            <person name="Grzebelus D."/>
            <person name="Bostan H."/>
            <person name="Rolling W."/>
            <person name="Curaba J."/>
            <person name="Simon P."/>
        </authorList>
    </citation>
    <scope>NUCLEOTIDE SEQUENCE</scope>
    <source>
        <tissue evidence="1">Leaf</tissue>
    </source>
</reference>
<gene>
    <name evidence="1" type="ORF">DCAR_0208862</name>
</gene>
<evidence type="ECO:0000313" key="1">
    <source>
        <dbReference type="EMBL" id="WOG89624.1"/>
    </source>
</evidence>
<evidence type="ECO:0000313" key="2">
    <source>
        <dbReference type="Proteomes" id="UP000077755"/>
    </source>
</evidence>
<protein>
    <submittedName>
        <fullName evidence="1">Uncharacterized protein</fullName>
    </submittedName>
</protein>
<organism evidence="1 2">
    <name type="scientific">Daucus carota subsp. sativus</name>
    <name type="common">Carrot</name>
    <dbReference type="NCBI Taxonomy" id="79200"/>
    <lineage>
        <taxon>Eukaryota</taxon>
        <taxon>Viridiplantae</taxon>
        <taxon>Streptophyta</taxon>
        <taxon>Embryophyta</taxon>
        <taxon>Tracheophyta</taxon>
        <taxon>Spermatophyta</taxon>
        <taxon>Magnoliopsida</taxon>
        <taxon>eudicotyledons</taxon>
        <taxon>Gunneridae</taxon>
        <taxon>Pentapetalae</taxon>
        <taxon>asterids</taxon>
        <taxon>campanulids</taxon>
        <taxon>Apiales</taxon>
        <taxon>Apiaceae</taxon>
        <taxon>Apioideae</taxon>
        <taxon>Scandiceae</taxon>
        <taxon>Daucinae</taxon>
        <taxon>Daucus</taxon>
        <taxon>Daucus sect. Daucus</taxon>
    </lineage>
</organism>